<evidence type="ECO:0000313" key="2">
    <source>
        <dbReference type="EMBL" id="OAP86660.1"/>
    </source>
</evidence>
<accession>A0A179B5E8</accession>
<gene>
    <name evidence="2" type="ORF">A4H34_05935</name>
</gene>
<keyword evidence="1" id="KW-0812">Transmembrane</keyword>
<dbReference type="RefSeq" id="WP_009199072.1">
    <property type="nucleotide sequence ID" value="NZ_LVZK01000001.1"/>
</dbReference>
<keyword evidence="1" id="KW-0472">Membrane</keyword>
<comment type="caution">
    <text evidence="2">The sequence shown here is derived from an EMBL/GenBank/DDBJ whole genome shotgun (WGS) entry which is preliminary data.</text>
</comment>
<sequence>MGDKDPTREVRVPKDAVYAAVFVSLAAVAASAFVWSSVVACRLLAVLVLGHALCRVFLPDGAVPRVRRRRADAIMGVLLALGLWYLSAWGATPSVTLGANL</sequence>
<organism evidence="2 3">
    <name type="scientific">Peptidiphaga gingivicola</name>
    <dbReference type="NCBI Taxonomy" id="2741497"/>
    <lineage>
        <taxon>Bacteria</taxon>
        <taxon>Bacillati</taxon>
        <taxon>Actinomycetota</taxon>
        <taxon>Actinomycetes</taxon>
        <taxon>Actinomycetales</taxon>
        <taxon>Actinomycetaceae</taxon>
        <taxon>Peptidiphaga</taxon>
    </lineage>
</organism>
<feature type="transmembrane region" description="Helical" evidence="1">
    <location>
        <begin position="16"/>
        <end position="36"/>
    </location>
</feature>
<evidence type="ECO:0000313" key="3">
    <source>
        <dbReference type="Proteomes" id="UP000078368"/>
    </source>
</evidence>
<name>A0A179B5E8_9ACTO</name>
<proteinExistence type="predicted"/>
<keyword evidence="1" id="KW-1133">Transmembrane helix</keyword>
<evidence type="ECO:0008006" key="4">
    <source>
        <dbReference type="Google" id="ProtNLM"/>
    </source>
</evidence>
<keyword evidence="3" id="KW-1185">Reference proteome</keyword>
<dbReference type="Proteomes" id="UP000078368">
    <property type="component" value="Unassembled WGS sequence"/>
</dbReference>
<evidence type="ECO:0000256" key="1">
    <source>
        <dbReference type="SAM" id="Phobius"/>
    </source>
</evidence>
<reference evidence="2 3" key="1">
    <citation type="submission" date="2016-04" db="EMBL/GenBank/DDBJ databases">
        <title>Peptidophaga gingivicola gen. nov., sp. nov., isolated from human subgingival plaque.</title>
        <authorList>
            <person name="Beall C.J."/>
            <person name="Mokrzan E.M."/>
            <person name="Griffen A.L."/>
            <person name="Leys E.J."/>
        </authorList>
    </citation>
    <scope>NUCLEOTIDE SEQUENCE [LARGE SCALE GENOMIC DNA]</scope>
    <source>
        <strain evidence="2 3">BA112</strain>
    </source>
</reference>
<feature type="transmembrane region" description="Helical" evidence="1">
    <location>
        <begin position="70"/>
        <end position="91"/>
    </location>
</feature>
<dbReference type="EMBL" id="LVZK01000001">
    <property type="protein sequence ID" value="OAP86660.1"/>
    <property type="molecule type" value="Genomic_DNA"/>
</dbReference>
<dbReference type="STRING" id="1823756.A4H34_05935"/>
<protein>
    <recommendedName>
        <fullName evidence="4">DUF3017 domain-containing protein</fullName>
    </recommendedName>
</protein>
<dbReference type="AlphaFoldDB" id="A0A179B5E8"/>